<dbReference type="GO" id="GO:0006629">
    <property type="term" value="P:lipid metabolic process"/>
    <property type="evidence" value="ECO:0007669"/>
    <property type="project" value="InterPro"/>
</dbReference>
<accession>A0AAN7W2D2</accession>
<dbReference type="Gene3D" id="3.20.20.190">
    <property type="entry name" value="Phosphatidylinositol (PI) phosphodiesterase"/>
    <property type="match status" value="1"/>
</dbReference>
<dbReference type="PANTHER" id="PTHR43805">
    <property type="entry name" value="GLYCEROPHOSPHORYL DIESTER PHOSPHODIESTERASE"/>
    <property type="match status" value="1"/>
</dbReference>
<evidence type="ECO:0000313" key="3">
    <source>
        <dbReference type="EMBL" id="KAK5691880.1"/>
    </source>
</evidence>
<name>A0AAN7W2D2_9PEZI</name>
<dbReference type="EMBL" id="JAVRQU010000020">
    <property type="protein sequence ID" value="KAK5691880.1"/>
    <property type="molecule type" value="Genomic_DNA"/>
</dbReference>
<dbReference type="InterPro" id="IPR017946">
    <property type="entry name" value="PLC-like_Pdiesterase_TIM-brl"/>
</dbReference>
<feature type="chain" id="PRO_5042851527" description="GP-PDE domain-containing protein" evidence="1">
    <location>
        <begin position="21"/>
        <end position="421"/>
    </location>
</feature>
<dbReference type="SUPFAM" id="SSF51695">
    <property type="entry name" value="PLC-like phosphodiesterases"/>
    <property type="match status" value="1"/>
</dbReference>
<comment type="caution">
    <text evidence="3">The sequence shown here is derived from an EMBL/GenBank/DDBJ whole genome shotgun (WGS) entry which is preliminary data.</text>
</comment>
<evidence type="ECO:0000313" key="4">
    <source>
        <dbReference type="Proteomes" id="UP001310594"/>
    </source>
</evidence>
<keyword evidence="1" id="KW-0732">Signal</keyword>
<dbReference type="InterPro" id="IPR030395">
    <property type="entry name" value="GP_PDE_dom"/>
</dbReference>
<feature type="domain" description="GP-PDE" evidence="2">
    <location>
        <begin position="42"/>
        <end position="421"/>
    </location>
</feature>
<feature type="signal peptide" evidence="1">
    <location>
        <begin position="1"/>
        <end position="20"/>
    </location>
</feature>
<evidence type="ECO:0000256" key="1">
    <source>
        <dbReference type="SAM" id="SignalP"/>
    </source>
</evidence>
<sequence length="421" mass="47433">MTFSLVLAVLAPLLTVSVEAARQPYDVHKIIDAFRNPHDDLKLLCAHRGLRWNGTSENSRDSYFRASEAGIECIETDIHLSLDGQLPMIHDGGLGRTTDIGEMTGQAAYNPFTAEGYNPLVADFNFTGLGGIEQLHLRDEQGRVRDEYVPSLPQMISSIFESGMNVVLELDFKDETAIEPAYWALKHLTNRAGVPANEWCIYKLQSVWYQTPEIFEALPWVQDAFQNGVQLAFIPVYDAGYIDDFDQLASAKLFSETNYTISFEVELRNTGGPIQDILDFTRDMNSVIRTAGTFYAPGDFTYPNTNIITFFDTGNYSLPADLQVNNSVYTFSENSAPTLIDAQVGNKSTDGHDYRSDFNWIIEQGYEWVITDTADDWHSRLEQQGLRNISHLIADGQAVVDGALAKTWYKRHARNFWGRSM</sequence>
<dbReference type="Pfam" id="PF03009">
    <property type="entry name" value="GDPD"/>
    <property type="match status" value="1"/>
</dbReference>
<dbReference type="AlphaFoldDB" id="A0AAN7W2D2"/>
<dbReference type="PROSITE" id="PS51704">
    <property type="entry name" value="GP_PDE"/>
    <property type="match status" value="1"/>
</dbReference>
<proteinExistence type="predicted"/>
<evidence type="ECO:0000259" key="2">
    <source>
        <dbReference type="PROSITE" id="PS51704"/>
    </source>
</evidence>
<dbReference type="Proteomes" id="UP001310594">
    <property type="component" value="Unassembled WGS sequence"/>
</dbReference>
<protein>
    <recommendedName>
        <fullName evidence="2">GP-PDE domain-containing protein</fullName>
    </recommendedName>
</protein>
<gene>
    <name evidence="3" type="ORF">LTR97_011051</name>
</gene>
<organism evidence="3 4">
    <name type="scientific">Elasticomyces elasticus</name>
    <dbReference type="NCBI Taxonomy" id="574655"/>
    <lineage>
        <taxon>Eukaryota</taxon>
        <taxon>Fungi</taxon>
        <taxon>Dikarya</taxon>
        <taxon>Ascomycota</taxon>
        <taxon>Pezizomycotina</taxon>
        <taxon>Dothideomycetes</taxon>
        <taxon>Dothideomycetidae</taxon>
        <taxon>Mycosphaerellales</taxon>
        <taxon>Teratosphaeriaceae</taxon>
        <taxon>Elasticomyces</taxon>
    </lineage>
</organism>
<dbReference type="PANTHER" id="PTHR43805:SF1">
    <property type="entry name" value="GP-PDE DOMAIN-CONTAINING PROTEIN"/>
    <property type="match status" value="1"/>
</dbReference>
<reference evidence="3" key="1">
    <citation type="submission" date="2023-08" db="EMBL/GenBank/DDBJ databases">
        <title>Black Yeasts Isolated from many extreme environments.</title>
        <authorList>
            <person name="Coleine C."/>
            <person name="Stajich J.E."/>
            <person name="Selbmann L."/>
        </authorList>
    </citation>
    <scope>NUCLEOTIDE SEQUENCE</scope>
    <source>
        <strain evidence="3">CCFEE 5810</strain>
    </source>
</reference>
<dbReference type="GO" id="GO:0008081">
    <property type="term" value="F:phosphoric diester hydrolase activity"/>
    <property type="evidence" value="ECO:0007669"/>
    <property type="project" value="InterPro"/>
</dbReference>